<dbReference type="AlphaFoldDB" id="A0A2P5X425"/>
<name>A0A2P5X425_GOSBA</name>
<evidence type="ECO:0000313" key="1">
    <source>
        <dbReference type="EMBL" id="PPR98039.1"/>
    </source>
</evidence>
<evidence type="ECO:0000313" key="2">
    <source>
        <dbReference type="Proteomes" id="UP000239757"/>
    </source>
</evidence>
<proteinExistence type="predicted"/>
<dbReference type="OrthoDB" id="1749959at2759"/>
<protein>
    <recommendedName>
        <fullName evidence="3">Reverse transcriptase domain-containing protein</fullName>
    </recommendedName>
</protein>
<dbReference type="Proteomes" id="UP000239757">
    <property type="component" value="Unassembled WGS sequence"/>
</dbReference>
<reference evidence="1 2" key="1">
    <citation type="submission" date="2015-01" db="EMBL/GenBank/DDBJ databases">
        <title>Genome of allotetraploid Gossypium barbadense reveals genomic plasticity and fiber elongation in cotton evolution.</title>
        <authorList>
            <person name="Chen X."/>
            <person name="Liu X."/>
            <person name="Zhao B."/>
            <person name="Zheng H."/>
            <person name="Hu Y."/>
            <person name="Lu G."/>
            <person name="Yang C."/>
            <person name="Chen J."/>
            <person name="Shan C."/>
            <person name="Zhang L."/>
            <person name="Zhou Y."/>
            <person name="Wang L."/>
            <person name="Guo W."/>
            <person name="Bai Y."/>
            <person name="Ruan J."/>
            <person name="Shangguan X."/>
            <person name="Mao Y."/>
            <person name="Jiang J."/>
            <person name="Zhu Y."/>
            <person name="Lei J."/>
            <person name="Kang H."/>
            <person name="Chen S."/>
            <person name="He X."/>
            <person name="Wang R."/>
            <person name="Wang Y."/>
            <person name="Chen J."/>
            <person name="Wang L."/>
            <person name="Yu S."/>
            <person name="Wang B."/>
            <person name="Wei J."/>
            <person name="Song S."/>
            <person name="Lu X."/>
            <person name="Gao Z."/>
            <person name="Gu W."/>
            <person name="Deng X."/>
            <person name="Ma D."/>
            <person name="Wang S."/>
            <person name="Liang W."/>
            <person name="Fang L."/>
            <person name="Cai C."/>
            <person name="Zhu X."/>
            <person name="Zhou B."/>
            <person name="Zhang Y."/>
            <person name="Chen Z."/>
            <person name="Xu S."/>
            <person name="Zhu R."/>
            <person name="Wang S."/>
            <person name="Zhang T."/>
            <person name="Zhao G."/>
        </authorList>
    </citation>
    <scope>NUCLEOTIDE SEQUENCE [LARGE SCALE GENOMIC DNA]</scope>
    <source>
        <strain evidence="2">cv. Xinhai21</strain>
        <tissue evidence="1">Leaf</tissue>
    </source>
</reference>
<accession>A0A2P5X425</accession>
<organism evidence="1 2">
    <name type="scientific">Gossypium barbadense</name>
    <name type="common">Sea Island cotton</name>
    <name type="synonym">Hibiscus barbadensis</name>
    <dbReference type="NCBI Taxonomy" id="3634"/>
    <lineage>
        <taxon>Eukaryota</taxon>
        <taxon>Viridiplantae</taxon>
        <taxon>Streptophyta</taxon>
        <taxon>Embryophyta</taxon>
        <taxon>Tracheophyta</taxon>
        <taxon>Spermatophyta</taxon>
        <taxon>Magnoliopsida</taxon>
        <taxon>eudicotyledons</taxon>
        <taxon>Gunneridae</taxon>
        <taxon>Pentapetalae</taxon>
        <taxon>rosids</taxon>
        <taxon>malvids</taxon>
        <taxon>Malvales</taxon>
        <taxon>Malvaceae</taxon>
        <taxon>Malvoideae</taxon>
        <taxon>Gossypium</taxon>
    </lineage>
</organism>
<gene>
    <name evidence="1" type="ORF">GOBAR_AA22634</name>
</gene>
<sequence length="91" mass="10375">MTGLEVEDRRWVSKDEEMLQITLKYFVNLLLALETGDDERLLGLVENIITKSMNDELLKPFTEEEIGHAVKTIAPLKAPGIDGLPTIFYQR</sequence>
<dbReference type="EMBL" id="KZ665734">
    <property type="protein sequence ID" value="PPR98039.1"/>
    <property type="molecule type" value="Genomic_DNA"/>
</dbReference>
<evidence type="ECO:0008006" key="3">
    <source>
        <dbReference type="Google" id="ProtNLM"/>
    </source>
</evidence>